<dbReference type="Proteomes" id="UP001222027">
    <property type="component" value="Unassembled WGS sequence"/>
</dbReference>
<evidence type="ECO:0000259" key="6">
    <source>
        <dbReference type="PROSITE" id="PS50891"/>
    </source>
</evidence>
<feature type="compositionally biased region" description="Basic and acidic residues" evidence="5">
    <location>
        <begin position="79"/>
        <end position="90"/>
    </location>
</feature>
<feature type="compositionally biased region" description="Polar residues" evidence="5">
    <location>
        <begin position="240"/>
        <end position="249"/>
    </location>
</feature>
<dbReference type="EMBL" id="JAQQAF010000006">
    <property type="protein sequence ID" value="KAJ8478182.1"/>
    <property type="molecule type" value="Genomic_DNA"/>
</dbReference>
<evidence type="ECO:0000256" key="5">
    <source>
        <dbReference type="SAM" id="MobiDB-lite"/>
    </source>
</evidence>
<keyword evidence="4" id="KW-0539">Nucleus</keyword>
<gene>
    <name evidence="7" type="ORF">OPV22_021909</name>
</gene>
<dbReference type="InterPro" id="IPR004883">
    <property type="entry name" value="LOB"/>
</dbReference>
<dbReference type="GO" id="GO:0005634">
    <property type="term" value="C:nucleus"/>
    <property type="evidence" value="ECO:0007669"/>
    <property type="project" value="UniProtKB-SubCell"/>
</dbReference>
<accession>A0AAV8QI85</accession>
<comment type="subcellular location">
    <subcellularLocation>
        <location evidence="1">Nucleus</location>
    </subcellularLocation>
</comment>
<evidence type="ECO:0000256" key="3">
    <source>
        <dbReference type="ARBA" id="ARBA00022473"/>
    </source>
</evidence>
<proteinExistence type="inferred from homology"/>
<evidence type="ECO:0000313" key="7">
    <source>
        <dbReference type="EMBL" id="KAJ8478182.1"/>
    </source>
</evidence>
<comment type="similarity">
    <text evidence="2">Belongs to the LOB domain-containing protein family.</text>
</comment>
<feature type="region of interest" description="Disordered" evidence="5">
    <location>
        <begin position="332"/>
        <end position="368"/>
    </location>
</feature>
<dbReference type="PANTHER" id="PTHR31301">
    <property type="entry name" value="LOB DOMAIN-CONTAINING PROTEIN 4-RELATED"/>
    <property type="match status" value="1"/>
</dbReference>
<reference evidence="7 8" key="1">
    <citation type="submission" date="2022-12" db="EMBL/GenBank/DDBJ databases">
        <title>Chromosome-scale assembly of the Ensete ventricosum genome.</title>
        <authorList>
            <person name="Dussert Y."/>
            <person name="Stocks J."/>
            <person name="Wendawek A."/>
            <person name="Woldeyes F."/>
            <person name="Nichols R.A."/>
            <person name="Borrell J.S."/>
        </authorList>
    </citation>
    <scope>NUCLEOTIDE SEQUENCE [LARGE SCALE GENOMIC DNA]</scope>
    <source>
        <strain evidence="8">cv. Maze</strain>
        <tissue evidence="7">Seeds</tissue>
    </source>
</reference>
<feature type="region of interest" description="Disordered" evidence="5">
    <location>
        <begin position="195"/>
        <end position="251"/>
    </location>
</feature>
<comment type="caution">
    <text evidence="7">The sequence shown here is derived from an EMBL/GenBank/DDBJ whole genome shotgun (WGS) entry which is preliminary data.</text>
</comment>
<dbReference type="AlphaFoldDB" id="A0AAV8QI85"/>
<keyword evidence="8" id="KW-1185">Reference proteome</keyword>
<evidence type="ECO:0000256" key="1">
    <source>
        <dbReference type="ARBA" id="ARBA00004123"/>
    </source>
</evidence>
<feature type="domain" description="LOB" evidence="6">
    <location>
        <begin position="71"/>
        <end position="181"/>
    </location>
</feature>
<evidence type="ECO:0000256" key="4">
    <source>
        <dbReference type="ARBA" id="ARBA00023242"/>
    </source>
</evidence>
<dbReference type="Pfam" id="PF03195">
    <property type="entry name" value="LOB"/>
    <property type="match status" value="1"/>
</dbReference>
<protein>
    <recommendedName>
        <fullName evidence="6">LOB domain-containing protein</fullName>
    </recommendedName>
</protein>
<feature type="region of interest" description="Disordered" evidence="5">
    <location>
        <begin position="17"/>
        <end position="90"/>
    </location>
</feature>
<evidence type="ECO:0000313" key="8">
    <source>
        <dbReference type="Proteomes" id="UP001222027"/>
    </source>
</evidence>
<sequence>MEKDGLTNDEVKSHLQKYRLRMTSSSNAKNRPVAIGGGGWVHEEQYSDSLQQSVPQSGSPESPLRLPVASTTGDSCEEEDRKSESHSCSDGLRRGEVDVIELAVRRVQVLAAEVHAGMRVCTVLSAGPADEVRREDAANSLAYEAEARLRDPVYGCVGYISLLQHKLKQVQHDLYNAKKDLATYIGPAAFGPFLLPPHHPHQYQQQQQQQQHHHLQGPSPSSTATYGAPGMGMGMGLGLSPTQPSTSHHPQILMREPQQQSPQQIAEAQQMAMAVAAAREQEMMRNYDQQQELARFNTGFPDGGRDYNQIGDGTMAAMPVAPSSGLGLVPAQPFDGSFAVNQMQPPPPQQQHQRARSDDGRSGIGPST</sequence>
<dbReference type="PANTHER" id="PTHR31301:SF83">
    <property type="entry name" value="PROTEIN ASYMMETRIC LEAVES 2"/>
    <property type="match status" value="1"/>
</dbReference>
<name>A0AAV8QI85_ENSVE</name>
<feature type="compositionally biased region" description="Polar residues" evidence="5">
    <location>
        <begin position="47"/>
        <end position="60"/>
    </location>
</feature>
<organism evidence="7 8">
    <name type="scientific">Ensete ventricosum</name>
    <name type="common">Abyssinian banana</name>
    <name type="synonym">Musa ensete</name>
    <dbReference type="NCBI Taxonomy" id="4639"/>
    <lineage>
        <taxon>Eukaryota</taxon>
        <taxon>Viridiplantae</taxon>
        <taxon>Streptophyta</taxon>
        <taxon>Embryophyta</taxon>
        <taxon>Tracheophyta</taxon>
        <taxon>Spermatophyta</taxon>
        <taxon>Magnoliopsida</taxon>
        <taxon>Liliopsida</taxon>
        <taxon>Zingiberales</taxon>
        <taxon>Musaceae</taxon>
        <taxon>Ensete</taxon>
    </lineage>
</organism>
<keyword evidence="3" id="KW-0217">Developmental protein</keyword>
<dbReference type="Gene3D" id="1.10.10.60">
    <property type="entry name" value="Homeodomain-like"/>
    <property type="match status" value="1"/>
</dbReference>
<evidence type="ECO:0000256" key="2">
    <source>
        <dbReference type="ARBA" id="ARBA00005474"/>
    </source>
</evidence>
<dbReference type="PROSITE" id="PS50891">
    <property type="entry name" value="LOB"/>
    <property type="match status" value="1"/>
</dbReference>